<comment type="caution">
    <text evidence="1">The sequence shown here is derived from an EMBL/GenBank/DDBJ whole genome shotgun (WGS) entry which is preliminary data.</text>
</comment>
<protein>
    <submittedName>
        <fullName evidence="1">Uncharacterized protein</fullName>
    </submittedName>
</protein>
<dbReference type="EMBL" id="CAJNJA010064841">
    <property type="protein sequence ID" value="CAE7884320.1"/>
    <property type="molecule type" value="Genomic_DNA"/>
</dbReference>
<feature type="non-terminal residue" evidence="1">
    <location>
        <position position="1"/>
    </location>
</feature>
<evidence type="ECO:0000313" key="1">
    <source>
        <dbReference type="EMBL" id="CAE7884320.1"/>
    </source>
</evidence>
<accession>A0A813B239</accession>
<dbReference type="OrthoDB" id="10490418at2759"/>
<sequence length="226" mass="23622">LCLDPEAGAALANSWKSGPWSDDQTKAFSEVLAKGVGATSGSTGKKGRRDNQMATSFESYLSENDVQVLGSDASIGIKLDCVATRCCRLRLTLPSEQCVKSILAAVAARSGGTCTEAELFLQVAEFKRAAYDENDGPVTTLLPAGQVALKAMDISLRPTNKKVRGIFGTPNKATSAMVPAANGMGGMMGGMNPGMMGGMAGMMGMCGMPAASSMFGLMQWMKQQQE</sequence>
<gene>
    <name evidence="1" type="ORF">SNEC2469_LOCUS29154</name>
</gene>
<keyword evidence="2" id="KW-1185">Reference proteome</keyword>
<proteinExistence type="predicted"/>
<name>A0A813B239_9DINO</name>
<dbReference type="Proteomes" id="UP000601435">
    <property type="component" value="Unassembled WGS sequence"/>
</dbReference>
<feature type="non-terminal residue" evidence="1">
    <location>
        <position position="226"/>
    </location>
</feature>
<reference evidence="1" key="1">
    <citation type="submission" date="2021-02" db="EMBL/GenBank/DDBJ databases">
        <authorList>
            <person name="Dougan E. K."/>
            <person name="Rhodes N."/>
            <person name="Thang M."/>
            <person name="Chan C."/>
        </authorList>
    </citation>
    <scope>NUCLEOTIDE SEQUENCE</scope>
</reference>
<evidence type="ECO:0000313" key="2">
    <source>
        <dbReference type="Proteomes" id="UP000601435"/>
    </source>
</evidence>
<organism evidence="1 2">
    <name type="scientific">Symbiodinium necroappetens</name>
    <dbReference type="NCBI Taxonomy" id="1628268"/>
    <lineage>
        <taxon>Eukaryota</taxon>
        <taxon>Sar</taxon>
        <taxon>Alveolata</taxon>
        <taxon>Dinophyceae</taxon>
        <taxon>Suessiales</taxon>
        <taxon>Symbiodiniaceae</taxon>
        <taxon>Symbiodinium</taxon>
    </lineage>
</organism>
<dbReference type="AlphaFoldDB" id="A0A813B239"/>